<gene>
    <name evidence="2" type="ORF">AURANDRAFT_64129</name>
</gene>
<feature type="region of interest" description="Disordered" evidence="1">
    <location>
        <begin position="369"/>
        <end position="442"/>
    </location>
</feature>
<feature type="compositionally biased region" description="Low complexity" evidence="1">
    <location>
        <begin position="384"/>
        <end position="426"/>
    </location>
</feature>
<reference evidence="2 3" key="1">
    <citation type="journal article" date="2011" name="Proc. Natl. Acad. Sci. U.S.A.">
        <title>Niche of harmful alga Aureococcus anophagefferens revealed through ecogenomics.</title>
        <authorList>
            <person name="Gobler C.J."/>
            <person name="Berry D.L."/>
            <person name="Dyhrman S.T."/>
            <person name="Wilhelm S.W."/>
            <person name="Salamov A."/>
            <person name="Lobanov A.V."/>
            <person name="Zhang Y."/>
            <person name="Collier J.L."/>
            <person name="Wurch L.L."/>
            <person name="Kustka A.B."/>
            <person name="Dill B.D."/>
            <person name="Shah M."/>
            <person name="VerBerkmoes N.C."/>
            <person name="Kuo A."/>
            <person name="Terry A."/>
            <person name="Pangilinan J."/>
            <person name="Lindquist E.A."/>
            <person name="Lucas S."/>
            <person name="Paulsen I.T."/>
            <person name="Hattenrath-Lehmann T.K."/>
            <person name="Talmage S.C."/>
            <person name="Walker E.A."/>
            <person name="Koch F."/>
            <person name="Burson A.M."/>
            <person name="Marcoval M.A."/>
            <person name="Tang Y.Z."/>
            <person name="Lecleir G.R."/>
            <person name="Coyne K.J."/>
            <person name="Berg G.M."/>
            <person name="Bertrand E.M."/>
            <person name="Saito M.A."/>
            <person name="Gladyshev V.N."/>
            <person name="Grigoriev I.V."/>
        </authorList>
    </citation>
    <scope>NUCLEOTIDE SEQUENCE [LARGE SCALE GENOMIC DNA]</scope>
    <source>
        <strain evidence="3">CCMP 1984</strain>
    </source>
</reference>
<dbReference type="EMBL" id="GL833128">
    <property type="protein sequence ID" value="EGB08161.1"/>
    <property type="molecule type" value="Genomic_DNA"/>
</dbReference>
<evidence type="ECO:0000313" key="3">
    <source>
        <dbReference type="Proteomes" id="UP000002729"/>
    </source>
</evidence>
<feature type="region of interest" description="Disordered" evidence="1">
    <location>
        <begin position="1"/>
        <end position="35"/>
    </location>
</feature>
<dbReference type="InParanoid" id="F0Y923"/>
<dbReference type="Proteomes" id="UP000002729">
    <property type="component" value="Unassembled WGS sequence"/>
</dbReference>
<name>F0Y923_AURAN</name>
<evidence type="ECO:0008006" key="4">
    <source>
        <dbReference type="Google" id="ProtNLM"/>
    </source>
</evidence>
<dbReference type="GO" id="GO:0016799">
    <property type="term" value="F:hydrolase activity, hydrolyzing N-glycosyl compounds"/>
    <property type="evidence" value="ECO:0007669"/>
    <property type="project" value="InterPro"/>
</dbReference>
<dbReference type="Gene3D" id="3.90.245.10">
    <property type="entry name" value="Ribonucleoside hydrolase-like"/>
    <property type="match status" value="1"/>
</dbReference>
<dbReference type="RefSeq" id="XP_009036899.1">
    <property type="nucleotide sequence ID" value="XM_009038651.1"/>
</dbReference>
<feature type="compositionally biased region" description="Acidic residues" evidence="1">
    <location>
        <begin position="1"/>
        <end position="13"/>
    </location>
</feature>
<keyword evidence="3" id="KW-1185">Reference proteome</keyword>
<sequence length="442" mass="47202">MGWLPDGDDDDLSFETTPRGPPPGPLKPLPPRSTKRRAVVVDSDLTNFAGDFWGLAYLLSSKDCDVVYVMASGGDTRMKMRILSKFLAHCGREDVEVGAGPPGAEPGWLAPDARGSYRPAAEWSEGCVPHPVLRDWAKHYDDSRHLARGQFYDPVVRLRDRLDAAAAAGAPATVVCLGSAETLRRLLDLDADALSRDGRDVRVCCRFGSLDGSRARAARPEAARRVFAAVGDVVVLPVDACAAEDHTPTGQTSLAKLPPFLCGDSQISLALAQVQLALTHVCRADPCRDFLAGALAAFLGAPPDEDALELLVRRSDPAARWDVDGAGRLAPSDGGFAVRVVTGWADDVAAETLRDLLVGLVANAARVRAAKDRAPPSRREKPPRAATAPPSRRPSTSSSVSMAWTSRSAAATTTTSRRPSTATLRRWQPGFLGESDPIPSFM</sequence>
<dbReference type="KEGG" id="aaf:AURANDRAFT_64129"/>
<proteinExistence type="predicted"/>
<organism evidence="3">
    <name type="scientific">Aureococcus anophagefferens</name>
    <name type="common">Harmful bloom alga</name>
    <dbReference type="NCBI Taxonomy" id="44056"/>
    <lineage>
        <taxon>Eukaryota</taxon>
        <taxon>Sar</taxon>
        <taxon>Stramenopiles</taxon>
        <taxon>Ochrophyta</taxon>
        <taxon>Pelagophyceae</taxon>
        <taxon>Pelagomonadales</taxon>
        <taxon>Pelagomonadaceae</taxon>
        <taxon>Aureococcus</taxon>
    </lineage>
</organism>
<evidence type="ECO:0000256" key="1">
    <source>
        <dbReference type="SAM" id="MobiDB-lite"/>
    </source>
</evidence>
<feature type="compositionally biased region" description="Pro residues" evidence="1">
    <location>
        <begin position="19"/>
        <end position="31"/>
    </location>
</feature>
<dbReference type="OrthoDB" id="10629733at2759"/>
<feature type="compositionally biased region" description="Basic and acidic residues" evidence="1">
    <location>
        <begin position="369"/>
        <end position="383"/>
    </location>
</feature>
<dbReference type="SUPFAM" id="SSF53590">
    <property type="entry name" value="Nucleoside hydrolase"/>
    <property type="match status" value="1"/>
</dbReference>
<protein>
    <recommendedName>
        <fullName evidence="4">Inosine/uridine-preferring nucleoside hydrolase domain-containing protein</fullName>
    </recommendedName>
</protein>
<dbReference type="GeneID" id="20224676"/>
<dbReference type="AlphaFoldDB" id="F0Y923"/>
<accession>F0Y923</accession>
<dbReference type="InterPro" id="IPR036452">
    <property type="entry name" value="Ribo_hydro-like"/>
</dbReference>
<evidence type="ECO:0000313" key="2">
    <source>
        <dbReference type="EMBL" id="EGB08161.1"/>
    </source>
</evidence>